<dbReference type="Pfam" id="PF00281">
    <property type="entry name" value="Ribosomal_L5"/>
    <property type="match status" value="1"/>
</dbReference>
<dbReference type="GO" id="GO:0003735">
    <property type="term" value="F:structural constituent of ribosome"/>
    <property type="evidence" value="ECO:0007669"/>
    <property type="project" value="InterPro"/>
</dbReference>
<comment type="similarity">
    <text evidence="1 7 8">Belongs to the universal ribosomal protein uL5 family.</text>
</comment>
<dbReference type="InterPro" id="IPR031309">
    <property type="entry name" value="Ribosomal_uL5_C"/>
</dbReference>
<sequence>MSDKQENPMRKIKIGKVVVNIGLGEGGEKLEKAMKVLEELTGQKPCPTKAKRTIRDFGIRKGENIGCKVTLRGKKIEDFLRRVLEARKNTLPESCFDDYGNVSFGIHEHISIPGTKYDPSLGIFGMNVCVVLERPGYRVALRKYKKSEIGKKHRVSKEEAISYFTEKLNVNVVRGR</sequence>
<dbReference type="Pfam" id="PF00673">
    <property type="entry name" value="Ribosomal_L5_C"/>
    <property type="match status" value="1"/>
</dbReference>
<evidence type="ECO:0000256" key="2">
    <source>
        <dbReference type="ARBA" id="ARBA00022555"/>
    </source>
</evidence>
<evidence type="ECO:0000256" key="1">
    <source>
        <dbReference type="ARBA" id="ARBA00008553"/>
    </source>
</evidence>
<dbReference type="Gene3D" id="3.30.1440.10">
    <property type="match status" value="1"/>
</dbReference>
<evidence type="ECO:0000256" key="3">
    <source>
        <dbReference type="ARBA" id="ARBA00022730"/>
    </source>
</evidence>
<proteinExistence type="inferred from homology"/>
<evidence type="ECO:0000256" key="6">
    <source>
        <dbReference type="ARBA" id="ARBA00023274"/>
    </source>
</evidence>
<dbReference type="GO" id="GO:0005840">
    <property type="term" value="C:ribosome"/>
    <property type="evidence" value="ECO:0007669"/>
    <property type="project" value="UniProtKB-KW"/>
</dbReference>
<gene>
    <name evidence="7" type="primary">rpl5</name>
    <name evidence="12" type="ORF">DSO09_04410</name>
    <name evidence="11" type="ORF">EF809_05415</name>
</gene>
<reference evidence="11 13" key="2">
    <citation type="journal article" date="2019" name="Nat. Microbiol.">
        <title>Wide diversity of methane and short-chain alkane metabolisms in uncultured archaea.</title>
        <authorList>
            <person name="Borrel G."/>
            <person name="Adam P.S."/>
            <person name="McKay L.J."/>
            <person name="Chen L.X."/>
            <person name="Sierra-Garcia I.N."/>
            <person name="Sieber C.M."/>
            <person name="Letourneur Q."/>
            <person name="Ghozlane A."/>
            <person name="Andersen G.L."/>
            <person name="Li W.J."/>
            <person name="Hallam S.J."/>
            <person name="Muyzer G."/>
            <person name="de Oliveira V.M."/>
            <person name="Inskeep W.P."/>
            <person name="Banfield J.F."/>
            <person name="Gribaldo S."/>
        </authorList>
    </citation>
    <scope>NUCLEOTIDE SEQUENCE [LARGE SCALE GENOMIC DNA]</scope>
    <source>
        <strain evidence="11">Verst-YHS</strain>
    </source>
</reference>
<reference evidence="12 14" key="1">
    <citation type="journal article" date="2019" name="Nat. Microbiol.">
        <title>Expanding anaerobic alkane metabolism in the domain of Archaea.</title>
        <authorList>
            <person name="Wang Y."/>
            <person name="Wegener G."/>
            <person name="Hou J."/>
            <person name="Wang F."/>
            <person name="Xiao X."/>
        </authorList>
    </citation>
    <scope>NUCLEOTIDE SEQUENCE [LARGE SCALE GENOMIC DNA]</scope>
    <source>
        <strain evidence="12">WYZ-LMO11</strain>
    </source>
</reference>
<dbReference type="InterPro" id="IPR002132">
    <property type="entry name" value="Ribosomal_uL5"/>
</dbReference>
<dbReference type="GO" id="GO:0006412">
    <property type="term" value="P:translation"/>
    <property type="evidence" value="ECO:0007669"/>
    <property type="project" value="UniProtKB-UniRule"/>
</dbReference>
<dbReference type="GO" id="GO:0019843">
    <property type="term" value="F:rRNA binding"/>
    <property type="evidence" value="ECO:0007669"/>
    <property type="project" value="UniProtKB-UniRule"/>
</dbReference>
<dbReference type="HAMAP" id="MF_01333_A">
    <property type="entry name" value="Ribosomal_uL5_A"/>
    <property type="match status" value="1"/>
</dbReference>
<evidence type="ECO:0000256" key="4">
    <source>
        <dbReference type="ARBA" id="ARBA00022884"/>
    </source>
</evidence>
<evidence type="ECO:0000313" key="11">
    <source>
        <dbReference type="EMBL" id="RZN55399.1"/>
    </source>
</evidence>
<dbReference type="InterPro" id="IPR022804">
    <property type="entry name" value="Ribosomal_uL5_arc"/>
</dbReference>
<dbReference type="PANTHER" id="PTHR11994">
    <property type="entry name" value="60S RIBOSOMAL PROTEIN L11-RELATED"/>
    <property type="match status" value="1"/>
</dbReference>
<keyword evidence="3 7" id="KW-0699">rRNA-binding</keyword>
<comment type="caution">
    <text evidence="12">The sequence shown here is derived from an EMBL/GenBank/DDBJ whole genome shotgun (WGS) entry which is preliminary data.</text>
</comment>
<dbReference type="InterPro" id="IPR022803">
    <property type="entry name" value="Ribosomal_uL5_dom_sf"/>
</dbReference>
<name>A0A523BD59_9CREN</name>
<dbReference type="GO" id="GO:1990904">
    <property type="term" value="C:ribonucleoprotein complex"/>
    <property type="evidence" value="ECO:0007669"/>
    <property type="project" value="UniProtKB-KW"/>
</dbReference>
<dbReference type="InterPro" id="IPR057266">
    <property type="entry name" value="Ribosomal_uL5_euk/arc-type"/>
</dbReference>
<keyword evidence="6 7" id="KW-0687">Ribonucleoprotein</keyword>
<evidence type="ECO:0000313" key="14">
    <source>
        <dbReference type="Proteomes" id="UP000317265"/>
    </source>
</evidence>
<evidence type="ECO:0000256" key="8">
    <source>
        <dbReference type="RuleBase" id="RU003930"/>
    </source>
</evidence>
<dbReference type="FunFam" id="3.30.1440.10:FF:000002">
    <property type="entry name" value="60S ribosomal protein L11"/>
    <property type="match status" value="1"/>
</dbReference>
<dbReference type="NCBIfam" id="NF003258">
    <property type="entry name" value="PRK04219.1"/>
    <property type="match status" value="1"/>
</dbReference>
<dbReference type="EMBL" id="QNVI01000052">
    <property type="protein sequence ID" value="TDA38400.1"/>
    <property type="molecule type" value="Genomic_DNA"/>
</dbReference>
<dbReference type="Proteomes" id="UP000316080">
    <property type="component" value="Unassembled WGS sequence"/>
</dbReference>
<evidence type="ECO:0000256" key="7">
    <source>
        <dbReference type="HAMAP-Rule" id="MF_01333"/>
    </source>
</evidence>
<dbReference type="AlphaFoldDB" id="A0A523BD59"/>
<keyword evidence="4 7" id="KW-0694">RNA-binding</keyword>
<evidence type="ECO:0000313" key="13">
    <source>
        <dbReference type="Proteomes" id="UP000316080"/>
    </source>
</evidence>
<keyword evidence="2 7" id="KW-0820">tRNA-binding</keyword>
<comment type="subunit">
    <text evidence="7">Part of the 50S ribosomal subunit; contacts the 5S rRNA and probably tRNA. Forms a bridge to the 30S subunit in the 70S ribosome.</text>
</comment>
<keyword evidence="5 7" id="KW-0689">Ribosomal protein</keyword>
<protein>
    <recommendedName>
        <fullName evidence="7">Large ribosomal subunit protein uL5</fullName>
    </recommendedName>
</protein>
<dbReference type="Proteomes" id="UP000317265">
    <property type="component" value="Unassembled WGS sequence"/>
</dbReference>
<evidence type="ECO:0000259" key="9">
    <source>
        <dbReference type="Pfam" id="PF00281"/>
    </source>
</evidence>
<dbReference type="PIRSF" id="PIRSF002161">
    <property type="entry name" value="Ribosomal_L5"/>
    <property type="match status" value="1"/>
</dbReference>
<organism evidence="12 14">
    <name type="scientific">Thermoproteota archaeon</name>
    <dbReference type="NCBI Taxonomy" id="2056631"/>
    <lineage>
        <taxon>Archaea</taxon>
        <taxon>Thermoproteota</taxon>
    </lineage>
</organism>
<feature type="domain" description="Large ribosomal subunit protein uL5 N-terminal" evidence="9">
    <location>
        <begin position="7"/>
        <end position="60"/>
    </location>
</feature>
<evidence type="ECO:0000313" key="12">
    <source>
        <dbReference type="EMBL" id="TDA38400.1"/>
    </source>
</evidence>
<dbReference type="InterPro" id="IPR031310">
    <property type="entry name" value="Ribosomal_uL5_N"/>
</dbReference>
<dbReference type="EMBL" id="RXIH01000044">
    <property type="protein sequence ID" value="RZN55399.1"/>
    <property type="molecule type" value="Genomic_DNA"/>
</dbReference>
<evidence type="ECO:0000259" key="10">
    <source>
        <dbReference type="Pfam" id="PF00673"/>
    </source>
</evidence>
<dbReference type="SUPFAM" id="SSF55282">
    <property type="entry name" value="RL5-like"/>
    <property type="match status" value="1"/>
</dbReference>
<evidence type="ECO:0000256" key="5">
    <source>
        <dbReference type="ARBA" id="ARBA00022980"/>
    </source>
</evidence>
<comment type="function">
    <text evidence="7">This is 1 of the proteins that bind and probably mediate the attachment of the 5S RNA into the large ribosomal subunit, where it forms part of the central protuberance. In the 70S ribosome it contacts protein S13 of the 30S subunit (bridge B1b), connecting the 2 subunits; this bridge is implicated in subunit movement. May contact the P site tRNA; the 5S rRNA and some of its associated proteins might help stabilize positioning of ribosome-bound tRNAs.</text>
</comment>
<feature type="domain" description="Large ribosomal subunit protein uL5 C-terminal" evidence="10">
    <location>
        <begin position="64"/>
        <end position="161"/>
    </location>
</feature>
<dbReference type="GO" id="GO:0000049">
    <property type="term" value="F:tRNA binding"/>
    <property type="evidence" value="ECO:0007669"/>
    <property type="project" value="UniProtKB-UniRule"/>
</dbReference>
<accession>A0A523BD59</accession>